<dbReference type="EMBL" id="BGZK01001690">
    <property type="protein sequence ID" value="GBP84609.1"/>
    <property type="molecule type" value="Genomic_DNA"/>
</dbReference>
<organism evidence="1 2">
    <name type="scientific">Eumeta variegata</name>
    <name type="common">Bagworm moth</name>
    <name type="synonym">Eumeta japonica</name>
    <dbReference type="NCBI Taxonomy" id="151549"/>
    <lineage>
        <taxon>Eukaryota</taxon>
        <taxon>Metazoa</taxon>
        <taxon>Ecdysozoa</taxon>
        <taxon>Arthropoda</taxon>
        <taxon>Hexapoda</taxon>
        <taxon>Insecta</taxon>
        <taxon>Pterygota</taxon>
        <taxon>Neoptera</taxon>
        <taxon>Endopterygota</taxon>
        <taxon>Lepidoptera</taxon>
        <taxon>Glossata</taxon>
        <taxon>Ditrysia</taxon>
        <taxon>Tineoidea</taxon>
        <taxon>Psychidae</taxon>
        <taxon>Oiketicinae</taxon>
        <taxon>Eumeta</taxon>
    </lineage>
</organism>
<reference evidence="1 2" key="1">
    <citation type="journal article" date="2019" name="Commun. Biol.">
        <title>The bagworm genome reveals a unique fibroin gene that provides high tensile strength.</title>
        <authorList>
            <person name="Kono N."/>
            <person name="Nakamura H."/>
            <person name="Ohtoshi R."/>
            <person name="Tomita M."/>
            <person name="Numata K."/>
            <person name="Arakawa K."/>
        </authorList>
    </citation>
    <scope>NUCLEOTIDE SEQUENCE [LARGE SCALE GENOMIC DNA]</scope>
</reference>
<name>A0A4C1ZCE3_EUMVA</name>
<protein>
    <submittedName>
        <fullName evidence="1">Uncharacterized protein</fullName>
    </submittedName>
</protein>
<dbReference type="AlphaFoldDB" id="A0A4C1ZCE3"/>
<evidence type="ECO:0000313" key="2">
    <source>
        <dbReference type="Proteomes" id="UP000299102"/>
    </source>
</evidence>
<sequence>MRRSWYIQLPIQYSSESQMHPESSVLTGECHAILKAINVLSSCVLGVGFRACRSVCDTAQYSPCVDSQTTCIRSECSLWLTVRSARRAFARFLSLACTPTGSRF</sequence>
<comment type="caution">
    <text evidence="1">The sequence shown here is derived from an EMBL/GenBank/DDBJ whole genome shotgun (WGS) entry which is preliminary data.</text>
</comment>
<dbReference type="Proteomes" id="UP000299102">
    <property type="component" value="Unassembled WGS sequence"/>
</dbReference>
<gene>
    <name evidence="1" type="ORF">EVAR_55313_1</name>
</gene>
<proteinExistence type="predicted"/>
<evidence type="ECO:0000313" key="1">
    <source>
        <dbReference type="EMBL" id="GBP84609.1"/>
    </source>
</evidence>
<keyword evidence="2" id="KW-1185">Reference proteome</keyword>
<accession>A0A4C1ZCE3</accession>